<feature type="domain" description="Rho termination factor-like N-terminal" evidence="2">
    <location>
        <begin position="225"/>
        <end position="253"/>
    </location>
</feature>
<gene>
    <name evidence="3" type="ORF">TIFTF001_012719</name>
</gene>
<evidence type="ECO:0000313" key="3">
    <source>
        <dbReference type="EMBL" id="GMN43516.1"/>
    </source>
</evidence>
<sequence length="258" mass="28581">MSAIVVQTHSVIRFPTFSSFTTNHPKLGNPIFSLRDALSPSPFERKELRLTISCIGSDGDRAGQRPPRRGPTSGRKPKKEENNKFPVGKKPISSNQEEIIALFRRIQSSISKEKSVNEKKKNADASEKKSSAESILNVLRRSGKQGKAKNEEGKRISTRKRAAPKKDQGEQGKLQVTDSKLTRPPSNFVKRSPIPSPTTPRAISLEPNNKKFTAAGEELDLPKVEEMKLAELKALAKSRGIKGYSKLKKSELVSLLRS</sequence>
<feature type="region of interest" description="Disordered" evidence="1">
    <location>
        <begin position="112"/>
        <end position="205"/>
    </location>
</feature>
<dbReference type="PANTHER" id="PTHR34449:SF2">
    <property type="entry name" value="RHO TERMINATION FACTOR"/>
    <property type="match status" value="1"/>
</dbReference>
<dbReference type="InterPro" id="IPR011112">
    <property type="entry name" value="Rho-like_N"/>
</dbReference>
<feature type="region of interest" description="Disordered" evidence="1">
    <location>
        <begin position="54"/>
        <end position="92"/>
    </location>
</feature>
<protein>
    <recommendedName>
        <fullName evidence="2">Rho termination factor-like N-terminal domain-containing protein</fullName>
    </recommendedName>
</protein>
<dbReference type="SUPFAM" id="SSF68912">
    <property type="entry name" value="Rho N-terminal domain-like"/>
    <property type="match status" value="1"/>
</dbReference>
<dbReference type="Proteomes" id="UP001187192">
    <property type="component" value="Unassembled WGS sequence"/>
</dbReference>
<accession>A0AA88AGG6</accession>
<comment type="caution">
    <text evidence="3">The sequence shown here is derived from an EMBL/GenBank/DDBJ whole genome shotgun (WGS) entry which is preliminary data.</text>
</comment>
<organism evidence="3 4">
    <name type="scientific">Ficus carica</name>
    <name type="common">Common fig</name>
    <dbReference type="NCBI Taxonomy" id="3494"/>
    <lineage>
        <taxon>Eukaryota</taxon>
        <taxon>Viridiplantae</taxon>
        <taxon>Streptophyta</taxon>
        <taxon>Embryophyta</taxon>
        <taxon>Tracheophyta</taxon>
        <taxon>Spermatophyta</taxon>
        <taxon>Magnoliopsida</taxon>
        <taxon>eudicotyledons</taxon>
        <taxon>Gunneridae</taxon>
        <taxon>Pentapetalae</taxon>
        <taxon>rosids</taxon>
        <taxon>fabids</taxon>
        <taxon>Rosales</taxon>
        <taxon>Moraceae</taxon>
        <taxon>Ficeae</taxon>
        <taxon>Ficus</taxon>
    </lineage>
</organism>
<dbReference type="InterPro" id="IPR036269">
    <property type="entry name" value="Rho_N_sf"/>
</dbReference>
<keyword evidence="4" id="KW-1185">Reference proteome</keyword>
<name>A0AA88AGG6_FICCA</name>
<evidence type="ECO:0000259" key="2">
    <source>
        <dbReference type="Pfam" id="PF07498"/>
    </source>
</evidence>
<dbReference type="PANTHER" id="PTHR34449">
    <property type="entry name" value="RHO TERMINATION FACTOR"/>
    <property type="match status" value="1"/>
</dbReference>
<dbReference type="EMBL" id="BTGU01000016">
    <property type="protein sequence ID" value="GMN43516.1"/>
    <property type="molecule type" value="Genomic_DNA"/>
</dbReference>
<dbReference type="GO" id="GO:0006353">
    <property type="term" value="P:DNA-templated transcription termination"/>
    <property type="evidence" value="ECO:0007669"/>
    <property type="project" value="InterPro"/>
</dbReference>
<evidence type="ECO:0000256" key="1">
    <source>
        <dbReference type="SAM" id="MobiDB-lite"/>
    </source>
</evidence>
<feature type="compositionally biased region" description="Basic and acidic residues" evidence="1">
    <location>
        <begin position="112"/>
        <end position="131"/>
    </location>
</feature>
<dbReference type="AlphaFoldDB" id="A0AA88AGG6"/>
<dbReference type="Gene3D" id="1.10.720.10">
    <property type="match status" value="1"/>
</dbReference>
<evidence type="ECO:0000313" key="4">
    <source>
        <dbReference type="Proteomes" id="UP001187192"/>
    </source>
</evidence>
<dbReference type="Pfam" id="PF07498">
    <property type="entry name" value="Rho_N"/>
    <property type="match status" value="1"/>
</dbReference>
<proteinExistence type="predicted"/>
<reference evidence="3" key="1">
    <citation type="submission" date="2023-07" db="EMBL/GenBank/DDBJ databases">
        <title>draft genome sequence of fig (Ficus carica).</title>
        <authorList>
            <person name="Takahashi T."/>
            <person name="Nishimura K."/>
        </authorList>
    </citation>
    <scope>NUCLEOTIDE SEQUENCE</scope>
</reference>